<reference evidence="2" key="2">
    <citation type="journal article" date="2023" name="IMA Fungus">
        <title>Comparative genomic study of the Penicillium genus elucidates a diverse pangenome and 15 lateral gene transfer events.</title>
        <authorList>
            <person name="Petersen C."/>
            <person name="Sorensen T."/>
            <person name="Nielsen M.R."/>
            <person name="Sondergaard T.E."/>
            <person name="Sorensen J.L."/>
            <person name="Fitzpatrick D.A."/>
            <person name="Frisvad J.C."/>
            <person name="Nielsen K.L."/>
        </authorList>
    </citation>
    <scope>NUCLEOTIDE SEQUENCE</scope>
    <source>
        <strain evidence="2">IBT 21917</strain>
    </source>
</reference>
<protein>
    <submittedName>
        <fullName evidence="2">Uncharacterized protein</fullName>
    </submittedName>
</protein>
<gene>
    <name evidence="2" type="ORF">N7492_003907</name>
</gene>
<accession>A0A9W9LXW5</accession>
<dbReference type="EMBL" id="JAPQKO010000002">
    <property type="protein sequence ID" value="KAJ5180697.1"/>
    <property type="molecule type" value="Genomic_DNA"/>
</dbReference>
<evidence type="ECO:0000313" key="2">
    <source>
        <dbReference type="EMBL" id="KAJ5180697.1"/>
    </source>
</evidence>
<feature type="compositionally biased region" description="Polar residues" evidence="1">
    <location>
        <begin position="240"/>
        <end position="256"/>
    </location>
</feature>
<keyword evidence="3" id="KW-1185">Reference proteome</keyword>
<feature type="compositionally biased region" description="Polar residues" evidence="1">
    <location>
        <begin position="207"/>
        <end position="230"/>
    </location>
</feature>
<name>A0A9W9LXW5_9EURO</name>
<dbReference type="AlphaFoldDB" id="A0A9W9LXW5"/>
<evidence type="ECO:0000313" key="3">
    <source>
        <dbReference type="Proteomes" id="UP001146351"/>
    </source>
</evidence>
<proteinExistence type="predicted"/>
<evidence type="ECO:0000256" key="1">
    <source>
        <dbReference type="SAM" id="MobiDB-lite"/>
    </source>
</evidence>
<comment type="caution">
    <text evidence="2">The sequence shown here is derived from an EMBL/GenBank/DDBJ whole genome shotgun (WGS) entry which is preliminary data.</text>
</comment>
<sequence length="356" mass="37806">MPVPIAKGSFAVLLSPWAMLSPDLPGDVIALISSPLRNVMTRSNDDVGIIVTVSVLVAAGVAAYQSPQVQQWVSNSRRKIAVALHNLGDEIHPRDAIREDISMTEEVGEAAEERRRIARAEIMRRAALLESRKTARESQLPLNSFDGLVDNHGNLRLPENQYGSSAGEHVANSTGIDTGAAQTLRRGVKPNDDGTSPIDGARLQLHIPSSATSNHPSESVVQFTPTSENPGSLGLFDPFSDSSVDGKSPLSVTSSSHTEGHTVFYAHPDSPSPPAMHQIDRLLADLVDFGPEDHQHEEASSAWSTAGSEGQLLDVPSDGTLSDVGAQSVGNIATPASWSEVGSVVSNDDVGHHQLH</sequence>
<organism evidence="2 3">
    <name type="scientific">Penicillium capsulatum</name>
    <dbReference type="NCBI Taxonomy" id="69766"/>
    <lineage>
        <taxon>Eukaryota</taxon>
        <taxon>Fungi</taxon>
        <taxon>Dikarya</taxon>
        <taxon>Ascomycota</taxon>
        <taxon>Pezizomycotina</taxon>
        <taxon>Eurotiomycetes</taxon>
        <taxon>Eurotiomycetidae</taxon>
        <taxon>Eurotiales</taxon>
        <taxon>Aspergillaceae</taxon>
        <taxon>Penicillium</taxon>
    </lineage>
</organism>
<feature type="region of interest" description="Disordered" evidence="1">
    <location>
        <begin position="178"/>
        <end position="256"/>
    </location>
</feature>
<feature type="region of interest" description="Disordered" evidence="1">
    <location>
        <begin position="293"/>
        <end position="326"/>
    </location>
</feature>
<reference evidence="2" key="1">
    <citation type="submission" date="2022-11" db="EMBL/GenBank/DDBJ databases">
        <authorList>
            <person name="Petersen C."/>
        </authorList>
    </citation>
    <scope>NUCLEOTIDE SEQUENCE</scope>
    <source>
        <strain evidence="2">IBT 21917</strain>
    </source>
</reference>
<dbReference type="OrthoDB" id="3926760at2759"/>
<dbReference type="Proteomes" id="UP001146351">
    <property type="component" value="Unassembled WGS sequence"/>
</dbReference>